<dbReference type="PRINTS" id="PR00080">
    <property type="entry name" value="SDRFAMILY"/>
</dbReference>
<comment type="caution">
    <text evidence="8">The sequence shown here is derived from an EMBL/GenBank/DDBJ whole genome shotgun (WGS) entry which is preliminary data.</text>
</comment>
<gene>
    <name evidence="8" type="primary">fabG</name>
    <name evidence="8" type="ORF">QCO44_10270</name>
</gene>
<evidence type="ECO:0000259" key="7">
    <source>
        <dbReference type="SMART" id="SM00822"/>
    </source>
</evidence>
<dbReference type="PANTHER" id="PTHR42879">
    <property type="entry name" value="3-OXOACYL-(ACYL-CARRIER-PROTEIN) REDUCTASE"/>
    <property type="match status" value="1"/>
</dbReference>
<evidence type="ECO:0000256" key="4">
    <source>
        <dbReference type="ARBA" id="ARBA00023002"/>
    </source>
</evidence>
<keyword evidence="6" id="KW-0276">Fatty acid metabolism</keyword>
<keyword evidence="4 6" id="KW-0560">Oxidoreductase</keyword>
<dbReference type="NCBIfam" id="TIGR01830">
    <property type="entry name" value="3oxo_ACP_reduc"/>
    <property type="match status" value="1"/>
</dbReference>
<evidence type="ECO:0000256" key="3">
    <source>
        <dbReference type="ARBA" id="ARBA00012948"/>
    </source>
</evidence>
<evidence type="ECO:0000313" key="9">
    <source>
        <dbReference type="Proteomes" id="UP001559623"/>
    </source>
</evidence>
<comment type="similarity">
    <text evidence="2 6">Belongs to the short-chain dehydrogenases/reductases (SDR) family.</text>
</comment>
<keyword evidence="6" id="KW-0444">Lipid biosynthesis</keyword>
<evidence type="ECO:0000256" key="2">
    <source>
        <dbReference type="ARBA" id="ARBA00006484"/>
    </source>
</evidence>
<reference evidence="8 9" key="1">
    <citation type="submission" date="2023-04" db="EMBL/GenBank/DDBJ databases">
        <title>Genome Sequence of Selenomonas sputigena ATCC 33150.</title>
        <authorList>
            <person name="Miller D.P."/>
            <person name="Anvari S."/>
            <person name="Polson S.W."/>
            <person name="Macdonald M."/>
            <person name="Mcdowell J.V."/>
        </authorList>
    </citation>
    <scope>NUCLEOTIDE SEQUENCE [LARGE SCALE GENOMIC DNA]</scope>
    <source>
        <strain evidence="8 9">ATCC 33150</strain>
    </source>
</reference>
<proteinExistence type="inferred from homology"/>
<dbReference type="EC" id="1.1.1.100" evidence="3 6"/>
<keyword evidence="6" id="KW-0521">NADP</keyword>
<dbReference type="NCBIfam" id="NF009466">
    <property type="entry name" value="PRK12826.1-2"/>
    <property type="match status" value="1"/>
</dbReference>
<keyword evidence="9" id="KW-1185">Reference proteome</keyword>
<dbReference type="InterPro" id="IPR036291">
    <property type="entry name" value="NAD(P)-bd_dom_sf"/>
</dbReference>
<dbReference type="EMBL" id="JARVLH010000007">
    <property type="protein sequence ID" value="MEX5286008.1"/>
    <property type="molecule type" value="Genomic_DNA"/>
</dbReference>
<dbReference type="InterPro" id="IPR057326">
    <property type="entry name" value="KR_dom"/>
</dbReference>
<dbReference type="GO" id="GO:0004316">
    <property type="term" value="F:3-oxoacyl-[acyl-carrier-protein] reductase (NADPH) activity"/>
    <property type="evidence" value="ECO:0007669"/>
    <property type="project" value="UniProtKB-EC"/>
</dbReference>
<dbReference type="SUPFAM" id="SSF51735">
    <property type="entry name" value="NAD(P)-binding Rossmann-fold domains"/>
    <property type="match status" value="1"/>
</dbReference>
<comment type="subunit">
    <text evidence="6">Homotetramer.</text>
</comment>
<protein>
    <recommendedName>
        <fullName evidence="3 6">3-oxoacyl-[acyl-carrier-protein] reductase</fullName>
        <ecNumber evidence="3 6">1.1.1.100</ecNumber>
    </recommendedName>
</protein>
<comment type="function">
    <text evidence="6">Catalyzes the NADPH-dependent reduction of beta-ketoacyl-ACP substrates to beta-hydroxyacyl-ACP products, the first reductive step in the elongation cycle of fatty acid biosynthesis.</text>
</comment>
<comment type="catalytic activity">
    <reaction evidence="5 6">
        <text>a (3R)-hydroxyacyl-[ACP] + NADP(+) = a 3-oxoacyl-[ACP] + NADPH + H(+)</text>
        <dbReference type="Rhea" id="RHEA:17397"/>
        <dbReference type="Rhea" id="RHEA-COMP:9916"/>
        <dbReference type="Rhea" id="RHEA-COMP:9945"/>
        <dbReference type="ChEBI" id="CHEBI:15378"/>
        <dbReference type="ChEBI" id="CHEBI:57783"/>
        <dbReference type="ChEBI" id="CHEBI:58349"/>
        <dbReference type="ChEBI" id="CHEBI:78776"/>
        <dbReference type="ChEBI" id="CHEBI:78827"/>
        <dbReference type="EC" id="1.1.1.100"/>
    </reaction>
</comment>
<keyword evidence="6" id="KW-0443">Lipid metabolism</keyword>
<dbReference type="PANTHER" id="PTHR42879:SF2">
    <property type="entry name" value="3-OXOACYL-[ACYL-CARRIER-PROTEIN] REDUCTASE FABG"/>
    <property type="match status" value="1"/>
</dbReference>
<dbReference type="NCBIfam" id="NF005559">
    <property type="entry name" value="PRK07231.1"/>
    <property type="match status" value="1"/>
</dbReference>
<comment type="pathway">
    <text evidence="1 6">Lipid metabolism; fatty acid biosynthesis.</text>
</comment>
<dbReference type="InterPro" id="IPR050259">
    <property type="entry name" value="SDR"/>
</dbReference>
<feature type="domain" description="Ketoreductase" evidence="7">
    <location>
        <begin position="6"/>
        <end position="191"/>
    </location>
</feature>
<dbReference type="PRINTS" id="PR00081">
    <property type="entry name" value="GDHRDH"/>
</dbReference>
<dbReference type="InterPro" id="IPR020904">
    <property type="entry name" value="Sc_DH/Rdtase_CS"/>
</dbReference>
<dbReference type="Pfam" id="PF13561">
    <property type="entry name" value="adh_short_C2"/>
    <property type="match status" value="1"/>
</dbReference>
<dbReference type="CDD" id="cd05333">
    <property type="entry name" value="BKR_SDR_c"/>
    <property type="match status" value="1"/>
</dbReference>
<evidence type="ECO:0000313" key="8">
    <source>
        <dbReference type="EMBL" id="MEX5286008.1"/>
    </source>
</evidence>
<dbReference type="NCBIfam" id="NF004200">
    <property type="entry name" value="PRK05653.1-5"/>
    <property type="match status" value="1"/>
</dbReference>
<dbReference type="InterPro" id="IPR002347">
    <property type="entry name" value="SDR_fam"/>
</dbReference>
<dbReference type="NCBIfam" id="NF004198">
    <property type="entry name" value="PRK05653.1-3"/>
    <property type="match status" value="1"/>
</dbReference>
<dbReference type="PROSITE" id="PS00061">
    <property type="entry name" value="ADH_SHORT"/>
    <property type="match status" value="1"/>
</dbReference>
<dbReference type="RefSeq" id="WP_368847728.1">
    <property type="nucleotide sequence ID" value="NZ_CP194411.1"/>
</dbReference>
<dbReference type="NCBIfam" id="NF004197">
    <property type="entry name" value="PRK05653.1-1"/>
    <property type="match status" value="1"/>
</dbReference>
<keyword evidence="6" id="KW-0275">Fatty acid biosynthesis</keyword>
<sequence length="247" mass="25525">MLLDGKAALVTGASRGIGRAIALRLAAEGARVAINYAGNAKAAEEVKAAIEAAGGTALLCQADVADSAAVEAMIAEVVKAFGSLDILVNNAGITRDGLLLRMKDEDFDAVVDTNLKGVFYCTKAAAKIMMKKRRGRIVNMASVVGLMGNAGQANYAAAKAGILGFSKSVARELASRGITVNMVAPGFIGTDMTAVLPDTVKEKMLEDIPLGRMGEPEDVAEAVLFLVSDQASYITGQVVNVDGGMVM</sequence>
<dbReference type="InterPro" id="IPR011284">
    <property type="entry name" value="3oxo_ACP_reduc"/>
</dbReference>
<name>A0ABV3X732_9FIRM</name>
<dbReference type="SMART" id="SM00822">
    <property type="entry name" value="PKS_KR"/>
    <property type="match status" value="1"/>
</dbReference>
<evidence type="ECO:0000256" key="1">
    <source>
        <dbReference type="ARBA" id="ARBA00005194"/>
    </source>
</evidence>
<evidence type="ECO:0000256" key="5">
    <source>
        <dbReference type="ARBA" id="ARBA00048508"/>
    </source>
</evidence>
<dbReference type="NCBIfam" id="NF004199">
    <property type="entry name" value="PRK05653.1-4"/>
    <property type="match status" value="1"/>
</dbReference>
<organism evidence="8 9">
    <name type="scientific">Selenomonas sputigena</name>
    <dbReference type="NCBI Taxonomy" id="69823"/>
    <lineage>
        <taxon>Bacteria</taxon>
        <taxon>Bacillati</taxon>
        <taxon>Bacillota</taxon>
        <taxon>Negativicutes</taxon>
        <taxon>Selenomonadales</taxon>
        <taxon>Selenomonadaceae</taxon>
        <taxon>Selenomonas</taxon>
    </lineage>
</organism>
<accession>A0ABV3X732</accession>
<evidence type="ECO:0000256" key="6">
    <source>
        <dbReference type="RuleBase" id="RU366074"/>
    </source>
</evidence>
<dbReference type="Gene3D" id="3.40.50.720">
    <property type="entry name" value="NAD(P)-binding Rossmann-like Domain"/>
    <property type="match status" value="1"/>
</dbReference>
<dbReference type="Proteomes" id="UP001559623">
    <property type="component" value="Unassembled WGS sequence"/>
</dbReference>